<reference evidence="1" key="2">
    <citation type="journal article" date="2022" name="Res Sq">
        <title>Comparative Genomics Reveals Insights into the Divergent Evolution of Astigmatic Mites and Household Pest Adaptations.</title>
        <authorList>
            <person name="Xiong Q."/>
            <person name="Wan A.T.-Y."/>
            <person name="Liu X.-Y."/>
            <person name="Fung C.S.-H."/>
            <person name="Xiao X."/>
            <person name="Malainual N."/>
            <person name="Hou J."/>
            <person name="Wang L."/>
            <person name="Wang M."/>
            <person name="Yang K."/>
            <person name="Cui Y."/>
            <person name="Leung E."/>
            <person name="Nong W."/>
            <person name="Shin S.-K."/>
            <person name="Au S."/>
            <person name="Jeong K.Y."/>
            <person name="Chew F.T."/>
            <person name="Hui J."/>
            <person name="Leung T.F."/>
            <person name="Tungtrongchitr A."/>
            <person name="Zhong N."/>
            <person name="Liu Z."/>
            <person name="Tsui S."/>
        </authorList>
    </citation>
    <scope>NUCLEOTIDE SEQUENCE</scope>
    <source>
        <strain evidence="1">Derf</strain>
        <tissue evidence="1">Whole organism</tissue>
    </source>
</reference>
<proteinExistence type="predicted"/>
<organism evidence="1 2">
    <name type="scientific">Dermatophagoides farinae</name>
    <name type="common">American house dust mite</name>
    <dbReference type="NCBI Taxonomy" id="6954"/>
    <lineage>
        <taxon>Eukaryota</taxon>
        <taxon>Metazoa</taxon>
        <taxon>Ecdysozoa</taxon>
        <taxon>Arthropoda</taxon>
        <taxon>Chelicerata</taxon>
        <taxon>Arachnida</taxon>
        <taxon>Acari</taxon>
        <taxon>Acariformes</taxon>
        <taxon>Sarcoptiformes</taxon>
        <taxon>Astigmata</taxon>
        <taxon>Psoroptidia</taxon>
        <taxon>Analgoidea</taxon>
        <taxon>Pyroglyphidae</taxon>
        <taxon>Dermatophagoidinae</taxon>
        <taxon>Dermatophagoides</taxon>
    </lineage>
</organism>
<evidence type="ECO:0000313" key="2">
    <source>
        <dbReference type="Proteomes" id="UP000790347"/>
    </source>
</evidence>
<gene>
    <name evidence="1" type="ORF">DERF_012757</name>
</gene>
<sequence length="77" mass="9391">MEQWNILNYDYDDDDPLLQIVEKFKNSFLCVHGQKRTNEKGSYHHHHRENIDSFRMNFYNLDVSILMIQKTTTTKRK</sequence>
<dbReference type="AlphaFoldDB" id="A0A922HSU2"/>
<reference evidence="1" key="1">
    <citation type="submission" date="2013-05" db="EMBL/GenBank/DDBJ databases">
        <authorList>
            <person name="Yim A.K.Y."/>
            <person name="Chan T.F."/>
            <person name="Ji K.M."/>
            <person name="Liu X.Y."/>
            <person name="Zhou J.W."/>
            <person name="Li R.Q."/>
            <person name="Yang K.Y."/>
            <person name="Li J."/>
            <person name="Li M."/>
            <person name="Law P.T.W."/>
            <person name="Wu Y.L."/>
            <person name="Cai Z.L."/>
            <person name="Qin H."/>
            <person name="Bao Y."/>
            <person name="Leung R.K.K."/>
            <person name="Ng P.K.S."/>
            <person name="Zou J."/>
            <person name="Zhong X.J."/>
            <person name="Ran P.X."/>
            <person name="Zhong N.S."/>
            <person name="Liu Z.G."/>
            <person name="Tsui S.K.W."/>
        </authorList>
    </citation>
    <scope>NUCLEOTIDE SEQUENCE</scope>
    <source>
        <strain evidence="1">Derf</strain>
        <tissue evidence="1">Whole organism</tissue>
    </source>
</reference>
<keyword evidence="2" id="KW-1185">Reference proteome</keyword>
<evidence type="ECO:0000313" key="1">
    <source>
        <dbReference type="EMBL" id="KAH9501951.1"/>
    </source>
</evidence>
<dbReference type="Proteomes" id="UP000790347">
    <property type="component" value="Unassembled WGS sequence"/>
</dbReference>
<comment type="caution">
    <text evidence="1">The sequence shown here is derived from an EMBL/GenBank/DDBJ whole genome shotgun (WGS) entry which is preliminary data.</text>
</comment>
<name>A0A922HSU2_DERFA</name>
<protein>
    <submittedName>
        <fullName evidence="1">Uncharacterized protein</fullName>
    </submittedName>
</protein>
<dbReference type="EMBL" id="ASGP02000006">
    <property type="protein sequence ID" value="KAH9501951.1"/>
    <property type="molecule type" value="Genomic_DNA"/>
</dbReference>
<accession>A0A922HSU2</accession>